<dbReference type="Proteomes" id="UP000005222">
    <property type="component" value="Chromosome B"/>
</dbReference>
<feature type="compositionally biased region" description="Low complexity" evidence="7">
    <location>
        <begin position="78"/>
        <end position="104"/>
    </location>
</feature>
<dbReference type="HOGENOM" id="CLU_028430_0_0_1"/>
<dbReference type="GO" id="GO:0000978">
    <property type="term" value="F:RNA polymerase II cis-regulatory region sequence-specific DNA binding"/>
    <property type="evidence" value="ECO:0007669"/>
    <property type="project" value="TreeGrafter"/>
</dbReference>
<name>G8YT57_PICSO</name>
<dbReference type="AlphaFoldDB" id="G8YT57"/>
<feature type="compositionally biased region" description="Polar residues" evidence="7">
    <location>
        <begin position="344"/>
        <end position="360"/>
    </location>
</feature>
<feature type="DNA-binding region" description="Homeobox" evidence="5">
    <location>
        <begin position="8"/>
        <end position="67"/>
    </location>
</feature>
<evidence type="ECO:0000256" key="6">
    <source>
        <dbReference type="RuleBase" id="RU000682"/>
    </source>
</evidence>
<dbReference type="FunCoup" id="G8YT57">
    <property type="interactions" value="1428"/>
</dbReference>
<evidence type="ECO:0000259" key="8">
    <source>
        <dbReference type="PROSITE" id="PS50071"/>
    </source>
</evidence>
<dbReference type="InterPro" id="IPR009057">
    <property type="entry name" value="Homeodomain-like_sf"/>
</dbReference>
<dbReference type="GO" id="GO:0030154">
    <property type="term" value="P:cell differentiation"/>
    <property type="evidence" value="ECO:0007669"/>
    <property type="project" value="TreeGrafter"/>
</dbReference>
<evidence type="ECO:0000256" key="1">
    <source>
        <dbReference type="ARBA" id="ARBA00004123"/>
    </source>
</evidence>
<dbReference type="PANTHER" id="PTHR24324:SF5">
    <property type="entry name" value="HEMATOPOIETICALLY-EXPRESSED HOMEOBOX PROTEIN HHEX"/>
    <property type="match status" value="1"/>
</dbReference>
<feature type="compositionally biased region" description="Polar residues" evidence="7">
    <location>
        <begin position="367"/>
        <end position="423"/>
    </location>
</feature>
<dbReference type="eggNOG" id="KOG0486">
    <property type="taxonomic scope" value="Eukaryota"/>
</dbReference>
<dbReference type="STRING" id="559304.G8YT57"/>
<dbReference type="CDD" id="cd00086">
    <property type="entry name" value="homeodomain"/>
    <property type="match status" value="1"/>
</dbReference>
<evidence type="ECO:0000256" key="7">
    <source>
        <dbReference type="SAM" id="MobiDB-lite"/>
    </source>
</evidence>
<evidence type="ECO:0000256" key="3">
    <source>
        <dbReference type="ARBA" id="ARBA00023155"/>
    </source>
</evidence>
<dbReference type="OrthoDB" id="6159439at2759"/>
<sequence>MSSDEHNTSNKRTRASGEVLDYLLQEFENNQNPSPEQRKDISDRTNMTEKAVRIWFQNRRAKMRKFERMGKSPVVRGSSSIQSSRSSSFGMAESSGISKKSSSSRGQGIPVKVNEKYSFIDCSSLSVGSWQRIKTGYHDDGLLRNSLHNLSPFTLNKVMAYADLLVLLSRKNMEINYFFSAMSNNSRILFRIFYPVSSILSCSLLDNNINKGNNEIRVCLSHQPKFSVYFFNGVNSQNNQWNICEDFSEGQQVSSAYYSENGTSIPHVLVGLKSSLQYLNAFIMENQSVPHPQTEYRPPITLNDPPIDAEEPTGDNFQFNAGQNISMNIWENGNKSPLGLDSDPSPTSINSMSNNLSSHIPNDEHLPSSSHSQTSDQNEPYSEIFSSHASEFFSNGQTPTSTVLNPTVQQASSKETPKTNANENENDLIHSPSAELHSYTHHQSPFPTLDGSTSYPEGVHPPNNETSFEFTDNNFNLSSSVDNNNGTSTTPANNQVDSFIDYNSGFI</sequence>
<feature type="region of interest" description="Disordered" evidence="7">
    <location>
        <begin position="328"/>
        <end position="426"/>
    </location>
</feature>
<keyword evidence="3 5" id="KW-0371">Homeobox</keyword>
<accession>G8YT57</accession>
<keyword evidence="4 5" id="KW-0539">Nucleus</keyword>
<evidence type="ECO:0000256" key="5">
    <source>
        <dbReference type="PROSITE-ProRule" id="PRU00108"/>
    </source>
</evidence>
<keyword evidence="10" id="KW-1185">Reference proteome</keyword>
<dbReference type="InterPro" id="IPR051000">
    <property type="entry name" value="Homeobox_DNA-bind_prot"/>
</dbReference>
<gene>
    <name evidence="9" type="primary">Piso0_000127</name>
    <name evidence="9" type="ORF">GNLVRS01_PISO0B02707g</name>
</gene>
<dbReference type="Gene3D" id="1.10.10.60">
    <property type="entry name" value="Homeodomain-like"/>
    <property type="match status" value="1"/>
</dbReference>
<evidence type="ECO:0000256" key="2">
    <source>
        <dbReference type="ARBA" id="ARBA00023125"/>
    </source>
</evidence>
<protein>
    <submittedName>
        <fullName evidence="9">Piso0_000127 protein</fullName>
    </submittedName>
</protein>
<proteinExistence type="predicted"/>
<dbReference type="SUPFAM" id="SSF46689">
    <property type="entry name" value="Homeodomain-like"/>
    <property type="match status" value="1"/>
</dbReference>
<dbReference type="Pfam" id="PF00046">
    <property type="entry name" value="Homeodomain"/>
    <property type="match status" value="1"/>
</dbReference>
<comment type="subcellular location">
    <subcellularLocation>
        <location evidence="1 5 6">Nucleus</location>
    </subcellularLocation>
</comment>
<dbReference type="GO" id="GO:0000981">
    <property type="term" value="F:DNA-binding transcription factor activity, RNA polymerase II-specific"/>
    <property type="evidence" value="ECO:0007669"/>
    <property type="project" value="InterPro"/>
</dbReference>
<dbReference type="EMBL" id="FO082058">
    <property type="protein sequence ID" value="CCE73108.1"/>
    <property type="molecule type" value="Genomic_DNA"/>
</dbReference>
<keyword evidence="2 5" id="KW-0238">DNA-binding</keyword>
<feature type="region of interest" description="Disordered" evidence="7">
    <location>
        <begin position="1"/>
        <end position="45"/>
    </location>
</feature>
<reference evidence="9 10" key="1">
    <citation type="journal article" date="2012" name="G3 (Bethesda)">
        <title>Pichia sorbitophila, an interspecies yeast hybrid reveals early steps of genome resolution following polyploidization.</title>
        <authorList>
            <person name="Leh Louis V."/>
            <person name="Despons L."/>
            <person name="Friedrich A."/>
            <person name="Martin T."/>
            <person name="Durrens P."/>
            <person name="Casaregola S."/>
            <person name="Neuveglise C."/>
            <person name="Fairhead C."/>
            <person name="Marck C."/>
            <person name="Cruz J.A."/>
            <person name="Straub M.L."/>
            <person name="Kugler V."/>
            <person name="Sacerdot C."/>
            <person name="Uzunov Z."/>
            <person name="Thierry A."/>
            <person name="Weiss S."/>
            <person name="Bleykasten C."/>
            <person name="De Montigny J."/>
            <person name="Jacques N."/>
            <person name="Jung P."/>
            <person name="Lemaire M."/>
            <person name="Mallet S."/>
            <person name="Morel G."/>
            <person name="Richard G.F."/>
            <person name="Sarkar A."/>
            <person name="Savel G."/>
            <person name="Schacherer J."/>
            <person name="Seret M.L."/>
            <person name="Talla E."/>
            <person name="Samson G."/>
            <person name="Jubin C."/>
            <person name="Poulain J."/>
            <person name="Vacherie B."/>
            <person name="Barbe V."/>
            <person name="Pelletier E."/>
            <person name="Sherman D.J."/>
            <person name="Westhof E."/>
            <person name="Weissenbach J."/>
            <person name="Baret P.V."/>
            <person name="Wincker P."/>
            <person name="Gaillardin C."/>
            <person name="Dujon B."/>
            <person name="Souciet J.L."/>
        </authorList>
    </citation>
    <scope>NUCLEOTIDE SEQUENCE [LARGE SCALE GENOMIC DNA]</scope>
    <source>
        <strain evidence="10">ATCC MYA-4447 / BCRC 22081 / CBS 7064 / NBRC 10061 / NRRL Y-12695</strain>
    </source>
</reference>
<dbReference type="GO" id="GO:0005634">
    <property type="term" value="C:nucleus"/>
    <property type="evidence" value="ECO:0007669"/>
    <property type="project" value="UniProtKB-SubCell"/>
</dbReference>
<dbReference type="InterPro" id="IPR017970">
    <property type="entry name" value="Homeobox_CS"/>
</dbReference>
<dbReference type="InterPro" id="IPR001356">
    <property type="entry name" value="HD"/>
</dbReference>
<evidence type="ECO:0000313" key="10">
    <source>
        <dbReference type="Proteomes" id="UP000005222"/>
    </source>
</evidence>
<dbReference type="SMART" id="SM00389">
    <property type="entry name" value="HOX"/>
    <property type="match status" value="1"/>
</dbReference>
<feature type="domain" description="Homeobox" evidence="8">
    <location>
        <begin position="6"/>
        <end position="66"/>
    </location>
</feature>
<evidence type="ECO:0000256" key="4">
    <source>
        <dbReference type="ARBA" id="ARBA00023242"/>
    </source>
</evidence>
<evidence type="ECO:0000313" key="9">
    <source>
        <dbReference type="EMBL" id="CCE73108.1"/>
    </source>
</evidence>
<dbReference type="InParanoid" id="G8YT57"/>
<dbReference type="PROSITE" id="PS50071">
    <property type="entry name" value="HOMEOBOX_2"/>
    <property type="match status" value="1"/>
</dbReference>
<feature type="compositionally biased region" description="Basic and acidic residues" evidence="7">
    <location>
        <begin position="36"/>
        <end position="45"/>
    </location>
</feature>
<feature type="region of interest" description="Disordered" evidence="7">
    <location>
        <begin position="70"/>
        <end position="108"/>
    </location>
</feature>
<organism evidence="9 10">
    <name type="scientific">Pichia sorbitophila (strain ATCC MYA-4447 / BCRC 22081 / CBS 7064 / NBRC 10061 / NRRL Y-12695)</name>
    <name type="common">Hybrid yeast</name>
    <dbReference type="NCBI Taxonomy" id="559304"/>
    <lineage>
        <taxon>Eukaryota</taxon>
        <taxon>Fungi</taxon>
        <taxon>Dikarya</taxon>
        <taxon>Ascomycota</taxon>
        <taxon>Saccharomycotina</taxon>
        <taxon>Pichiomycetes</taxon>
        <taxon>Debaryomycetaceae</taxon>
        <taxon>Millerozyma</taxon>
    </lineage>
</organism>
<dbReference type="PANTHER" id="PTHR24324">
    <property type="entry name" value="HOMEOBOX PROTEIN HHEX"/>
    <property type="match status" value="1"/>
</dbReference>
<dbReference type="PROSITE" id="PS00027">
    <property type="entry name" value="HOMEOBOX_1"/>
    <property type="match status" value="1"/>
</dbReference>